<dbReference type="EMBL" id="JACEGA010000001">
    <property type="protein sequence ID" value="MBB2183687.1"/>
    <property type="molecule type" value="Genomic_DNA"/>
</dbReference>
<accession>A0A839K2V4</accession>
<sequence length="472" mass="55077">MNINIRKMNQNIRSGIQLEENIPQLLNRLADDYHTMAMVRLALNYFTLYEAYCDDEYSWSKDIQDIVIRLNKLIESNILTRTSGHNREGAIREVDTLRKEIMKRMDLLTAYTDVFETYEYVLNRVEYRFRDNLLPVEGEEFARDILRYIFDSEDNVIINDKIREIIGQLPIRITRQKYFDLLNQSMQTYLGADQSSFDSYLYMLRTSTMLYEGEGMDTCYPALWEKKEFLSRLKYQDISKEQYDQAILAIQSATISLETESTVYLSLAELVNDIYVILLCAPYIGFSGIDMEDSGSVALSIIQDINPIYLLMEKQELSKEFVDKFTDLEGVQEALSMEFNILEEALYVVQHQHCAITKSLMLEHLLQVLLRSQKLMSESLFIDLDEMPSEEKVNEAMISAASSQMEEALSAFFASHDKMINRAVMANTLRIMPVFFDNHKEVMEYVRYSVERCSDAYEKSACYEIINEIINE</sequence>
<keyword evidence="2" id="KW-1185">Reference proteome</keyword>
<dbReference type="AlphaFoldDB" id="A0A839K2V4"/>
<evidence type="ECO:0000313" key="1">
    <source>
        <dbReference type="EMBL" id="MBB2183687.1"/>
    </source>
</evidence>
<reference evidence="1 2" key="1">
    <citation type="submission" date="2020-07" db="EMBL/GenBank/DDBJ databases">
        <title>Characterization and genome sequencing of isolate MD1, a novel member within the family Lachnospiraceae.</title>
        <authorList>
            <person name="Rettenmaier R."/>
            <person name="Di Bello L."/>
            <person name="Zinser C."/>
            <person name="Scheitz K."/>
            <person name="Liebl W."/>
            <person name="Zverlov V."/>
        </authorList>
    </citation>
    <scope>NUCLEOTIDE SEQUENCE [LARGE SCALE GENOMIC DNA]</scope>
    <source>
        <strain evidence="1 2">MD1</strain>
    </source>
</reference>
<gene>
    <name evidence="1" type="ORF">H0486_12460</name>
</gene>
<comment type="caution">
    <text evidence="1">The sequence shown here is derived from an EMBL/GenBank/DDBJ whole genome shotgun (WGS) entry which is preliminary data.</text>
</comment>
<dbReference type="RefSeq" id="WP_228353317.1">
    <property type="nucleotide sequence ID" value="NZ_JACEGA010000001.1"/>
</dbReference>
<evidence type="ECO:0000313" key="2">
    <source>
        <dbReference type="Proteomes" id="UP000574276"/>
    </source>
</evidence>
<proteinExistence type="predicted"/>
<protein>
    <submittedName>
        <fullName evidence="1">Uncharacterized protein</fullName>
    </submittedName>
</protein>
<name>A0A839K2V4_9FIRM</name>
<organism evidence="1 2">
    <name type="scientific">Variimorphobacter saccharofermentans</name>
    <dbReference type="NCBI Taxonomy" id="2755051"/>
    <lineage>
        <taxon>Bacteria</taxon>
        <taxon>Bacillati</taxon>
        <taxon>Bacillota</taxon>
        <taxon>Clostridia</taxon>
        <taxon>Lachnospirales</taxon>
        <taxon>Lachnospiraceae</taxon>
        <taxon>Variimorphobacter</taxon>
    </lineage>
</organism>
<dbReference type="Proteomes" id="UP000574276">
    <property type="component" value="Unassembled WGS sequence"/>
</dbReference>